<keyword evidence="1" id="KW-0472">Membrane</keyword>
<organism evidence="2 3">
    <name type="scientific">Dendrobium thyrsiflorum</name>
    <name type="common">Pinecone-like raceme dendrobium</name>
    <name type="synonym">Orchid</name>
    <dbReference type="NCBI Taxonomy" id="117978"/>
    <lineage>
        <taxon>Eukaryota</taxon>
        <taxon>Viridiplantae</taxon>
        <taxon>Streptophyta</taxon>
        <taxon>Embryophyta</taxon>
        <taxon>Tracheophyta</taxon>
        <taxon>Spermatophyta</taxon>
        <taxon>Magnoliopsida</taxon>
        <taxon>Liliopsida</taxon>
        <taxon>Asparagales</taxon>
        <taxon>Orchidaceae</taxon>
        <taxon>Epidendroideae</taxon>
        <taxon>Malaxideae</taxon>
        <taxon>Dendrobiinae</taxon>
        <taxon>Dendrobium</taxon>
    </lineage>
</organism>
<accession>A0ABD0UCH8</accession>
<dbReference type="EMBL" id="JANQDX010000017">
    <property type="protein sequence ID" value="KAL0908036.1"/>
    <property type="molecule type" value="Genomic_DNA"/>
</dbReference>
<evidence type="ECO:0000313" key="3">
    <source>
        <dbReference type="Proteomes" id="UP001552299"/>
    </source>
</evidence>
<protein>
    <submittedName>
        <fullName evidence="2">Uncharacterized protein</fullName>
    </submittedName>
</protein>
<reference evidence="2 3" key="1">
    <citation type="journal article" date="2024" name="Plant Biotechnol. J.">
        <title>Dendrobium thyrsiflorum genome and its molecular insights into genes involved in important horticultural traits.</title>
        <authorList>
            <person name="Chen B."/>
            <person name="Wang J.Y."/>
            <person name="Zheng P.J."/>
            <person name="Li K.L."/>
            <person name="Liang Y.M."/>
            <person name="Chen X.F."/>
            <person name="Zhang C."/>
            <person name="Zhao X."/>
            <person name="He X."/>
            <person name="Zhang G.Q."/>
            <person name="Liu Z.J."/>
            <person name="Xu Q."/>
        </authorList>
    </citation>
    <scope>NUCLEOTIDE SEQUENCE [LARGE SCALE GENOMIC DNA]</scope>
    <source>
        <strain evidence="2">GZMU011</strain>
    </source>
</reference>
<evidence type="ECO:0000256" key="1">
    <source>
        <dbReference type="SAM" id="Phobius"/>
    </source>
</evidence>
<dbReference type="Proteomes" id="UP001552299">
    <property type="component" value="Unassembled WGS sequence"/>
</dbReference>
<feature type="transmembrane region" description="Helical" evidence="1">
    <location>
        <begin position="77"/>
        <end position="95"/>
    </location>
</feature>
<evidence type="ECO:0000313" key="2">
    <source>
        <dbReference type="EMBL" id="KAL0908036.1"/>
    </source>
</evidence>
<proteinExistence type="predicted"/>
<sequence length="115" mass="13298">MIDPEVDHGFIYDHQGLVDILQSPFFDLNLEVDNTIDNYVDRILFTLAPFIEEHLPSGHWRIIGHPPVSSSPVNFRWINTLSITSLLVASLVFLFHPYGRFAKTLLQLKPFKEHK</sequence>
<comment type="caution">
    <text evidence="2">The sequence shown here is derived from an EMBL/GenBank/DDBJ whole genome shotgun (WGS) entry which is preliminary data.</text>
</comment>
<keyword evidence="3" id="KW-1185">Reference proteome</keyword>
<name>A0ABD0UCH8_DENTH</name>
<keyword evidence="1" id="KW-1133">Transmembrane helix</keyword>
<keyword evidence="1" id="KW-0812">Transmembrane</keyword>
<gene>
    <name evidence="2" type="ORF">M5K25_022501</name>
</gene>
<dbReference type="AlphaFoldDB" id="A0ABD0UCH8"/>